<dbReference type="Proteomes" id="UP000765845">
    <property type="component" value="Unassembled WGS sequence"/>
</dbReference>
<organism evidence="5 6">
    <name type="scientific">Spongiibacter thalassae</name>
    <dbReference type="NCBI Taxonomy" id="2721624"/>
    <lineage>
        <taxon>Bacteria</taxon>
        <taxon>Pseudomonadati</taxon>
        <taxon>Pseudomonadota</taxon>
        <taxon>Gammaproteobacteria</taxon>
        <taxon>Cellvibrionales</taxon>
        <taxon>Spongiibacteraceae</taxon>
        <taxon>Spongiibacter</taxon>
    </lineage>
</organism>
<dbReference type="InterPro" id="IPR009057">
    <property type="entry name" value="Homeodomain-like_sf"/>
</dbReference>
<dbReference type="InterPro" id="IPR050692">
    <property type="entry name" value="HTH_transcr_repressor_FabR"/>
</dbReference>
<feature type="region of interest" description="Disordered" evidence="3">
    <location>
        <begin position="1"/>
        <end position="21"/>
    </location>
</feature>
<feature type="compositionally biased region" description="Basic and acidic residues" evidence="3">
    <location>
        <begin position="8"/>
        <end position="21"/>
    </location>
</feature>
<dbReference type="RefSeq" id="WP_168451984.1">
    <property type="nucleotide sequence ID" value="NZ_JAAWWK010000008.1"/>
</dbReference>
<keyword evidence="6" id="KW-1185">Reference proteome</keyword>
<dbReference type="Gene3D" id="1.10.357.10">
    <property type="entry name" value="Tetracycline Repressor, domain 2"/>
    <property type="match status" value="1"/>
</dbReference>
<dbReference type="PROSITE" id="PS50977">
    <property type="entry name" value="HTH_TETR_2"/>
    <property type="match status" value="1"/>
</dbReference>
<dbReference type="Pfam" id="PF00440">
    <property type="entry name" value="TetR_N"/>
    <property type="match status" value="1"/>
</dbReference>
<evidence type="ECO:0000259" key="4">
    <source>
        <dbReference type="PROSITE" id="PS50977"/>
    </source>
</evidence>
<evidence type="ECO:0000313" key="6">
    <source>
        <dbReference type="Proteomes" id="UP000765845"/>
    </source>
</evidence>
<evidence type="ECO:0000256" key="3">
    <source>
        <dbReference type="SAM" id="MobiDB-lite"/>
    </source>
</evidence>
<sequence length="218" mass="24342">MPLTRKRKEGDGSKSSRKAPITEHELMQAAVSLLDGNRSVSSLSLREIARAADIAPNSFYRHFRDVDELAVALIDQAGRGLRGMIREARQRLKDTQGGVRTSIEVFMEALDDDSRYLQILLREMSLGSAAFRQAVERELTYFEQELCDELVRRGERDGVQMHKPELVAKAISRLVFSLGASADRLAPEDRAQLIDEATTMVKMIIRGALAIQQSAGKK</sequence>
<feature type="DNA-binding region" description="H-T-H motif" evidence="2">
    <location>
        <begin position="44"/>
        <end position="63"/>
    </location>
</feature>
<dbReference type="SUPFAM" id="SSF46689">
    <property type="entry name" value="Homeodomain-like"/>
    <property type="match status" value="1"/>
</dbReference>
<evidence type="ECO:0000256" key="1">
    <source>
        <dbReference type="ARBA" id="ARBA00023125"/>
    </source>
</evidence>
<comment type="caution">
    <text evidence="5">The sequence shown here is derived from an EMBL/GenBank/DDBJ whole genome shotgun (WGS) entry which is preliminary data.</text>
</comment>
<evidence type="ECO:0000256" key="2">
    <source>
        <dbReference type="PROSITE-ProRule" id="PRU00335"/>
    </source>
</evidence>
<dbReference type="PANTHER" id="PTHR47752:SF1">
    <property type="entry name" value="HTH-TYPE TRANSCRIPTIONAL REPRESSOR FABR"/>
    <property type="match status" value="1"/>
</dbReference>
<evidence type="ECO:0000313" key="5">
    <source>
        <dbReference type="EMBL" id="NKI19470.1"/>
    </source>
</evidence>
<gene>
    <name evidence="5" type="primary">fabR</name>
    <name evidence="5" type="ORF">HCU74_18845</name>
</gene>
<accession>A0ABX1GKH7</accession>
<reference evidence="5 6" key="1">
    <citation type="submission" date="2020-04" db="EMBL/GenBank/DDBJ databases">
        <authorList>
            <person name="Yoon J."/>
        </authorList>
    </citation>
    <scope>NUCLEOTIDE SEQUENCE [LARGE SCALE GENOMIC DNA]</scope>
    <source>
        <strain evidence="5 6">KMU-166</strain>
    </source>
</reference>
<dbReference type="EMBL" id="JAAWWK010000008">
    <property type="protein sequence ID" value="NKI19470.1"/>
    <property type="molecule type" value="Genomic_DNA"/>
</dbReference>
<dbReference type="PANTHER" id="PTHR47752">
    <property type="entry name" value="HTH-TYPE TRANSCRIPTIONAL REPRESSOR FABR"/>
    <property type="match status" value="1"/>
</dbReference>
<keyword evidence="1 2" id="KW-0238">DNA-binding</keyword>
<proteinExistence type="predicted"/>
<feature type="domain" description="HTH tetR-type" evidence="4">
    <location>
        <begin position="20"/>
        <end position="81"/>
    </location>
</feature>
<dbReference type="Gene3D" id="1.10.10.60">
    <property type="entry name" value="Homeodomain-like"/>
    <property type="match status" value="1"/>
</dbReference>
<dbReference type="InterPro" id="IPR001647">
    <property type="entry name" value="HTH_TetR"/>
</dbReference>
<name>A0ABX1GKH7_9GAMM</name>
<protein>
    <submittedName>
        <fullName evidence="5">HTH-type transcriptional repressor FabR</fullName>
    </submittedName>
</protein>
<dbReference type="NCBIfam" id="NF008402">
    <property type="entry name" value="PRK11202.1"/>
    <property type="match status" value="1"/>
</dbReference>